<name>A0ABS9KM75_9BACT</name>
<feature type="domain" description="SusD-like N-terminal" evidence="7">
    <location>
        <begin position="42"/>
        <end position="217"/>
    </location>
</feature>
<keyword evidence="3" id="KW-0732">Signal</keyword>
<dbReference type="Gene3D" id="1.25.40.390">
    <property type="match status" value="1"/>
</dbReference>
<evidence type="ECO:0000256" key="2">
    <source>
        <dbReference type="ARBA" id="ARBA00006275"/>
    </source>
</evidence>
<accession>A0ABS9KM75</accession>
<dbReference type="SUPFAM" id="SSF48452">
    <property type="entry name" value="TPR-like"/>
    <property type="match status" value="1"/>
</dbReference>
<keyword evidence="4" id="KW-0472">Membrane</keyword>
<organism evidence="8 9">
    <name type="scientific">Terrimonas ginsenosidimutans</name>
    <dbReference type="NCBI Taxonomy" id="2908004"/>
    <lineage>
        <taxon>Bacteria</taxon>
        <taxon>Pseudomonadati</taxon>
        <taxon>Bacteroidota</taxon>
        <taxon>Chitinophagia</taxon>
        <taxon>Chitinophagales</taxon>
        <taxon>Chitinophagaceae</taxon>
        <taxon>Terrimonas</taxon>
    </lineage>
</organism>
<dbReference type="InterPro" id="IPR012944">
    <property type="entry name" value="SusD_RagB_dom"/>
</dbReference>
<reference evidence="8" key="1">
    <citation type="submission" date="2022-01" db="EMBL/GenBank/DDBJ databases">
        <authorList>
            <person name="Jo J.-H."/>
            <person name="Im W.-T."/>
        </authorList>
    </citation>
    <scope>NUCLEOTIDE SEQUENCE</scope>
    <source>
        <strain evidence="8">NA20</strain>
    </source>
</reference>
<evidence type="ECO:0000256" key="5">
    <source>
        <dbReference type="ARBA" id="ARBA00023237"/>
    </source>
</evidence>
<proteinExistence type="inferred from homology"/>
<evidence type="ECO:0000313" key="9">
    <source>
        <dbReference type="Proteomes" id="UP001165367"/>
    </source>
</evidence>
<evidence type="ECO:0000259" key="7">
    <source>
        <dbReference type="Pfam" id="PF14322"/>
    </source>
</evidence>
<dbReference type="Proteomes" id="UP001165367">
    <property type="component" value="Unassembled WGS sequence"/>
</dbReference>
<evidence type="ECO:0000256" key="1">
    <source>
        <dbReference type="ARBA" id="ARBA00004442"/>
    </source>
</evidence>
<comment type="subcellular location">
    <subcellularLocation>
        <location evidence="1">Cell outer membrane</location>
    </subcellularLocation>
</comment>
<evidence type="ECO:0000256" key="4">
    <source>
        <dbReference type="ARBA" id="ARBA00023136"/>
    </source>
</evidence>
<keyword evidence="5" id="KW-0998">Cell outer membrane</keyword>
<gene>
    <name evidence="8" type="ORF">LZZ85_03970</name>
</gene>
<dbReference type="PROSITE" id="PS51257">
    <property type="entry name" value="PROKAR_LIPOPROTEIN"/>
    <property type="match status" value="1"/>
</dbReference>
<evidence type="ECO:0000313" key="8">
    <source>
        <dbReference type="EMBL" id="MCG2613419.1"/>
    </source>
</evidence>
<dbReference type="EMBL" id="JAKLTR010000002">
    <property type="protein sequence ID" value="MCG2613419.1"/>
    <property type="molecule type" value="Genomic_DNA"/>
</dbReference>
<dbReference type="InterPro" id="IPR011990">
    <property type="entry name" value="TPR-like_helical_dom_sf"/>
</dbReference>
<feature type="domain" description="RagB/SusD" evidence="6">
    <location>
        <begin position="290"/>
        <end position="542"/>
    </location>
</feature>
<evidence type="ECO:0000256" key="3">
    <source>
        <dbReference type="ARBA" id="ARBA00022729"/>
    </source>
</evidence>
<dbReference type="Pfam" id="PF14322">
    <property type="entry name" value="SusD-like_3"/>
    <property type="match status" value="1"/>
</dbReference>
<evidence type="ECO:0000259" key="6">
    <source>
        <dbReference type="Pfam" id="PF07980"/>
    </source>
</evidence>
<sequence length="542" mass="60700">MKNKFILIFVLAAAISSCKKLDLAPVDRFTELNFWQSSENVSNALNNIYMSIYSSQPVFYNESLSDNAFTRLGINAGQPDAIASGNFTSSLPRFQNEWGGYYAGIKSCNIFLKNVDQNQTLTDALKSRMKAEVTFIRAWHHFNLTKWWGDIPLLKEDITPDQAKTIGRSPKAEVITFILEQLDAAAAALPNKEGYSDSDNGRITKGAALALKARVLLYEGNRMPEVIAVCEQLINNQAANGTYSLVPSYTDLFSNNTVNRKNNETLLALQYVPSLRTWGDYIDFAPISAGARSNNLSPTQELVDSYIMLNGRAIRQTGSGYNENDPYVNRDPRLTASIVYDNYNWQNPDGSTQRIYIKPGTGPAGQTANEYSPAGQGTATGYYWRKYWDPKSTAPGFSSGLNLYLIRYADVLLMYAEAKQAAGQMTEEVWNKTVRALRERAGFTDAGALNFPGATGMTDLIRNERRSEFAMEGLRIDDIRRWKIAETVLNGWIHGARFGEASIDNGYLRVQLRQFDAQKHYLWPVPPNERALNTNLSQNNGY</sequence>
<keyword evidence="9" id="KW-1185">Reference proteome</keyword>
<dbReference type="InterPro" id="IPR033985">
    <property type="entry name" value="SusD-like_N"/>
</dbReference>
<comment type="caution">
    <text evidence="8">The sequence shown here is derived from an EMBL/GenBank/DDBJ whole genome shotgun (WGS) entry which is preliminary data.</text>
</comment>
<dbReference type="RefSeq" id="WP_237868647.1">
    <property type="nucleotide sequence ID" value="NZ_JAKLTR010000002.1"/>
</dbReference>
<protein>
    <submittedName>
        <fullName evidence="8">RagB/SusD family nutrient uptake outer membrane protein</fullName>
    </submittedName>
</protein>
<dbReference type="Pfam" id="PF07980">
    <property type="entry name" value="SusD_RagB"/>
    <property type="match status" value="1"/>
</dbReference>
<comment type="similarity">
    <text evidence="2">Belongs to the SusD family.</text>
</comment>